<organism evidence="1 2">
    <name type="scientific">Paenibacillus donghaensis</name>
    <dbReference type="NCBI Taxonomy" id="414771"/>
    <lineage>
        <taxon>Bacteria</taxon>
        <taxon>Bacillati</taxon>
        <taxon>Bacillota</taxon>
        <taxon>Bacilli</taxon>
        <taxon>Bacillales</taxon>
        <taxon>Paenibacillaceae</taxon>
        <taxon>Paenibacillus</taxon>
    </lineage>
</organism>
<sequence length="63" mass="6912">MIQTCSCGNIADYAVYDDARPLCLLCMLKAVEVPLGVKVRTLDPWEKELPDTKNAPGCNQGRS</sequence>
<protein>
    <submittedName>
        <fullName evidence="1">Uncharacterized protein</fullName>
    </submittedName>
</protein>
<dbReference type="EMBL" id="CP021780">
    <property type="protein sequence ID" value="ASA22038.1"/>
    <property type="molecule type" value="Genomic_DNA"/>
</dbReference>
<dbReference type="OrthoDB" id="9923981at2"/>
<evidence type="ECO:0000313" key="1">
    <source>
        <dbReference type="EMBL" id="ASA22038.1"/>
    </source>
</evidence>
<gene>
    <name evidence="1" type="ORF">B9T62_15400</name>
</gene>
<evidence type="ECO:0000313" key="2">
    <source>
        <dbReference type="Proteomes" id="UP000249890"/>
    </source>
</evidence>
<dbReference type="KEGG" id="pdh:B9T62_15400"/>
<accession>A0A2Z2KSC7</accession>
<dbReference type="RefSeq" id="WP_087916043.1">
    <property type="nucleotide sequence ID" value="NZ_CP021780.1"/>
</dbReference>
<proteinExistence type="predicted"/>
<dbReference type="AlphaFoldDB" id="A0A2Z2KSC7"/>
<name>A0A2Z2KSC7_9BACL</name>
<keyword evidence="2" id="KW-1185">Reference proteome</keyword>
<reference evidence="1 2" key="1">
    <citation type="submission" date="2017-06" db="EMBL/GenBank/DDBJ databases">
        <title>Complete genome sequence of Paenibacillus donghaensis KCTC 13049T isolated from East Sea sediment, South Korea.</title>
        <authorList>
            <person name="Jung B.K."/>
            <person name="Hong S.-J."/>
            <person name="Shin J.-H."/>
        </authorList>
    </citation>
    <scope>NUCLEOTIDE SEQUENCE [LARGE SCALE GENOMIC DNA]</scope>
    <source>
        <strain evidence="1 2">KCTC 13049</strain>
    </source>
</reference>
<dbReference type="Proteomes" id="UP000249890">
    <property type="component" value="Chromosome"/>
</dbReference>